<evidence type="ECO:0008006" key="5">
    <source>
        <dbReference type="Google" id="ProtNLM"/>
    </source>
</evidence>
<evidence type="ECO:0000256" key="1">
    <source>
        <dbReference type="SAM" id="MobiDB-lite"/>
    </source>
</evidence>
<evidence type="ECO:0000256" key="2">
    <source>
        <dbReference type="SAM" id="SignalP"/>
    </source>
</evidence>
<evidence type="ECO:0000313" key="3">
    <source>
        <dbReference type="EMBL" id="KAK6531843.1"/>
    </source>
</evidence>
<accession>A0AAV9X0N9</accession>
<feature type="region of interest" description="Disordered" evidence="1">
    <location>
        <begin position="106"/>
        <end position="199"/>
    </location>
</feature>
<comment type="caution">
    <text evidence="3">The sequence shown here is derived from an EMBL/GenBank/DDBJ whole genome shotgun (WGS) entry which is preliminary data.</text>
</comment>
<dbReference type="AlphaFoldDB" id="A0AAV9X0N9"/>
<organism evidence="3 4">
    <name type="scientific">Orbilia ellipsospora</name>
    <dbReference type="NCBI Taxonomy" id="2528407"/>
    <lineage>
        <taxon>Eukaryota</taxon>
        <taxon>Fungi</taxon>
        <taxon>Dikarya</taxon>
        <taxon>Ascomycota</taxon>
        <taxon>Pezizomycotina</taxon>
        <taxon>Orbiliomycetes</taxon>
        <taxon>Orbiliales</taxon>
        <taxon>Orbiliaceae</taxon>
        <taxon>Orbilia</taxon>
    </lineage>
</organism>
<reference evidence="3 4" key="1">
    <citation type="submission" date="2019-10" db="EMBL/GenBank/DDBJ databases">
        <authorList>
            <person name="Palmer J.M."/>
        </authorList>
    </citation>
    <scope>NUCLEOTIDE SEQUENCE [LARGE SCALE GENOMIC DNA]</scope>
    <source>
        <strain evidence="3 4">TWF694</strain>
    </source>
</reference>
<protein>
    <recommendedName>
        <fullName evidence="5">Extracellular membrane protein CFEM domain-containing protein</fullName>
    </recommendedName>
</protein>
<feature type="chain" id="PRO_5043900453" description="Extracellular membrane protein CFEM domain-containing protein" evidence="2">
    <location>
        <begin position="20"/>
        <end position="219"/>
    </location>
</feature>
<evidence type="ECO:0000313" key="4">
    <source>
        <dbReference type="Proteomes" id="UP001365542"/>
    </source>
</evidence>
<keyword evidence="2" id="KW-0732">Signal</keyword>
<dbReference type="EMBL" id="JAVHJO010000012">
    <property type="protein sequence ID" value="KAK6531843.1"/>
    <property type="molecule type" value="Genomic_DNA"/>
</dbReference>
<dbReference type="Proteomes" id="UP001365542">
    <property type="component" value="Unassembled WGS sequence"/>
</dbReference>
<feature type="compositionally biased region" description="Low complexity" evidence="1">
    <location>
        <begin position="168"/>
        <end position="193"/>
    </location>
</feature>
<feature type="signal peptide" evidence="2">
    <location>
        <begin position="1"/>
        <end position="19"/>
    </location>
</feature>
<feature type="compositionally biased region" description="Low complexity" evidence="1">
    <location>
        <begin position="106"/>
        <end position="161"/>
    </location>
</feature>
<keyword evidence="4" id="KW-1185">Reference proteome</keyword>
<proteinExistence type="predicted"/>
<sequence length="219" mass="21650">MQIKRFAFGLLSGIAYVQAQTSSAGQTFTDPALESCGVTCLSQLQQILGCDPTFLSCVCPFLPFVQGNTQFDQCLVSGCGNSGPEDIGKALGDNCGHYSWSASTIGTGTPTTGGSESTSAPESSTTSVAVSTTTTAAPGSSASQSSSPATSTTAAVETSTTQNSSPVTTGSTQSSVASGGQSSSPTSRSTSTTNAQGAAPTKEVKLGLVGIAIAAAFAL</sequence>
<gene>
    <name evidence="3" type="ORF">TWF694_003008</name>
</gene>
<name>A0AAV9X0N9_9PEZI</name>